<gene>
    <name evidence="1" type="ordered locus">pCM2_0050</name>
</gene>
<sequence length="62" mass="7180">MWNSSTRETFLERAGYGRQPKVWLLGTRITTQDVATDFDASISSRRDECNRVAVVLDAYRRL</sequence>
<keyword evidence="1" id="KW-0614">Plasmid</keyword>
<organism evidence="1 2">
    <name type="scientific">Clavibacter michiganensis subsp. michiganensis (strain NCPPB 382)</name>
    <dbReference type="NCBI Taxonomy" id="443906"/>
    <lineage>
        <taxon>Bacteria</taxon>
        <taxon>Bacillati</taxon>
        <taxon>Actinomycetota</taxon>
        <taxon>Actinomycetes</taxon>
        <taxon>Micrococcales</taxon>
        <taxon>Microbacteriaceae</taxon>
        <taxon>Clavibacter</taxon>
    </lineage>
</organism>
<protein>
    <submittedName>
        <fullName evidence="1">Uncharacterized protein</fullName>
    </submittedName>
</protein>
<evidence type="ECO:0000313" key="1">
    <source>
        <dbReference type="EMBL" id="CAM98534.1"/>
    </source>
</evidence>
<dbReference type="KEGG" id="cmi:pCM2_0050"/>
<geneLocation type="plasmid" evidence="1 2">
    <name>pCM2</name>
</geneLocation>
<dbReference type="HOGENOM" id="CLU_2895908_0_0_11"/>
<dbReference type="Proteomes" id="UP000001564">
    <property type="component" value="Plasmid pCM2"/>
</dbReference>
<dbReference type="RefSeq" id="WP_011931200.1">
    <property type="nucleotide sequence ID" value="NC_009479.1"/>
</dbReference>
<proteinExistence type="predicted"/>
<evidence type="ECO:0000313" key="2">
    <source>
        <dbReference type="Proteomes" id="UP000001564"/>
    </source>
</evidence>
<dbReference type="AlphaFoldDB" id="A5CLR3"/>
<name>A5CLR3_CLAM3</name>
<dbReference type="EMBL" id="AM711866">
    <property type="protein sequence ID" value="CAM98534.1"/>
    <property type="molecule type" value="Genomic_DNA"/>
</dbReference>
<reference evidence="1 2" key="1">
    <citation type="journal article" date="2008" name="J. Bacteriol.">
        <title>The genome sequence of the tomato-pathogenic actinomycete Clavibacter michiganensis subsp. michiganensis NCPPB382 reveals a large island involved in pathogenicity.</title>
        <authorList>
            <person name="Gartemann K.H."/>
            <person name="Abt B."/>
            <person name="Bekel T."/>
            <person name="Burger A."/>
            <person name="Engemann J."/>
            <person name="Flugel M."/>
            <person name="Gaigalat L."/>
            <person name="Goesmann A."/>
            <person name="Grafen I."/>
            <person name="Kalinowski J."/>
            <person name="Kaup O."/>
            <person name="Kirchner O."/>
            <person name="Krause L."/>
            <person name="Linke B."/>
            <person name="McHardy A."/>
            <person name="Meyer F."/>
            <person name="Pohle S."/>
            <person name="Ruckert C."/>
            <person name="Schneiker S."/>
            <person name="Zellermann E.M."/>
            <person name="Puhler A."/>
            <person name="Eichenlaub R."/>
            <person name="Kaiser O."/>
            <person name="Bartels D."/>
        </authorList>
    </citation>
    <scope>NUCLEOTIDE SEQUENCE [LARGE SCALE GENOMIC DNA]</scope>
    <source>
        <strain evidence="1 2">NCPPB 382</strain>
        <plasmid evidence="1">pCM2</plasmid>
    </source>
</reference>
<keyword evidence="2" id="KW-1185">Reference proteome</keyword>
<accession>A5CLR3</accession>